<dbReference type="EMBL" id="DSAC01000007">
    <property type="protein sequence ID" value="HHO73126.1"/>
    <property type="molecule type" value="Genomic_DNA"/>
</dbReference>
<comment type="caution">
    <text evidence="3">The sequence shown here is derived from an EMBL/GenBank/DDBJ whole genome shotgun (WGS) entry which is preliminary data.</text>
</comment>
<dbReference type="SUPFAM" id="SSF52218">
    <property type="entry name" value="Flavoproteins"/>
    <property type="match status" value="1"/>
</dbReference>
<dbReference type="PROSITE" id="PS00201">
    <property type="entry name" value="FLAVODOXIN"/>
    <property type="match status" value="1"/>
</dbReference>
<dbReference type="PANTHER" id="PTHR30546">
    <property type="entry name" value="FLAVODOXIN-RELATED PROTEIN WRBA-RELATED"/>
    <property type="match status" value="1"/>
</dbReference>
<dbReference type="Gene3D" id="3.40.50.360">
    <property type="match status" value="1"/>
</dbReference>
<protein>
    <submittedName>
        <fullName evidence="3">Flavodoxin family protein</fullName>
    </submittedName>
</protein>
<dbReference type="GO" id="GO:0016020">
    <property type="term" value="C:membrane"/>
    <property type="evidence" value="ECO:0007669"/>
    <property type="project" value="TreeGrafter"/>
</dbReference>
<accession>A0A7C5SYI5</accession>
<comment type="cofactor">
    <cofactor evidence="1">
        <name>FMN</name>
        <dbReference type="ChEBI" id="CHEBI:58210"/>
    </cofactor>
</comment>
<organism evidence="3">
    <name type="scientific">Thermocrinis ruber</name>
    <dbReference type="NCBI Taxonomy" id="75906"/>
    <lineage>
        <taxon>Bacteria</taxon>
        <taxon>Pseudomonadati</taxon>
        <taxon>Aquificota</taxon>
        <taxon>Aquificia</taxon>
        <taxon>Aquificales</taxon>
        <taxon>Aquificaceae</taxon>
        <taxon>Thermocrinis</taxon>
    </lineage>
</organism>
<evidence type="ECO:0000313" key="3">
    <source>
        <dbReference type="EMBL" id="HHO73126.1"/>
    </source>
</evidence>
<dbReference type="GO" id="GO:0009055">
    <property type="term" value="F:electron transfer activity"/>
    <property type="evidence" value="ECO:0007669"/>
    <property type="project" value="InterPro"/>
</dbReference>
<sequence>MGKVLVLYDSSSGNTEKMAYLVAEGAKRVEGIEVRIKKVDDATKEDVLWADGLAVGSPTHMGIISWKLKKFFDEELGELWGQIDGKIACAFSSSGGWGGGNEVACMSILTVLMNFGFLVFGVTDYVGKKFTLHYGAVVAGEPRSEEEKEACRRLGERLAQYVAIFFDGKKELLEHIRTFEGKFKD</sequence>
<dbReference type="InterPro" id="IPR001226">
    <property type="entry name" value="Flavodoxin_CS"/>
</dbReference>
<dbReference type="GO" id="GO:0003955">
    <property type="term" value="F:NAD(P)H dehydrogenase (quinone) activity"/>
    <property type="evidence" value="ECO:0007669"/>
    <property type="project" value="TreeGrafter"/>
</dbReference>
<proteinExistence type="predicted"/>
<dbReference type="GO" id="GO:0010181">
    <property type="term" value="F:FMN binding"/>
    <property type="evidence" value="ECO:0007669"/>
    <property type="project" value="InterPro"/>
</dbReference>
<dbReference type="FunFam" id="3.40.50.360:FF:000069">
    <property type="entry name" value="Flavodoxin"/>
    <property type="match status" value="1"/>
</dbReference>
<evidence type="ECO:0000256" key="1">
    <source>
        <dbReference type="ARBA" id="ARBA00001917"/>
    </source>
</evidence>
<dbReference type="Pfam" id="PF00258">
    <property type="entry name" value="Flavodoxin_1"/>
    <property type="match status" value="1"/>
</dbReference>
<reference evidence="3" key="1">
    <citation type="journal article" date="2020" name="mSystems">
        <title>Genome- and Community-Level Interaction Insights into Carbon Utilization and Element Cycling Functions of Hydrothermarchaeota in Hydrothermal Sediment.</title>
        <authorList>
            <person name="Zhou Z."/>
            <person name="Liu Y."/>
            <person name="Xu W."/>
            <person name="Pan J."/>
            <person name="Luo Z.H."/>
            <person name="Li M."/>
        </authorList>
    </citation>
    <scope>NUCLEOTIDE SEQUENCE [LARGE SCALE GENOMIC DNA]</scope>
    <source>
        <strain evidence="3">SpSt-114</strain>
    </source>
</reference>
<dbReference type="PROSITE" id="PS50902">
    <property type="entry name" value="FLAVODOXIN_LIKE"/>
    <property type="match status" value="1"/>
</dbReference>
<dbReference type="InterPro" id="IPR008254">
    <property type="entry name" value="Flavodoxin/NO_synth"/>
</dbReference>
<gene>
    <name evidence="3" type="ORF">ENN04_00590</name>
</gene>
<feature type="domain" description="Flavodoxin-like" evidence="2">
    <location>
        <begin position="4"/>
        <end position="159"/>
    </location>
</feature>
<name>A0A7C5SYI5_9AQUI</name>
<dbReference type="AlphaFoldDB" id="A0A7C5SYI5"/>
<evidence type="ECO:0000259" key="2">
    <source>
        <dbReference type="PROSITE" id="PS50902"/>
    </source>
</evidence>
<dbReference type="InterPro" id="IPR029039">
    <property type="entry name" value="Flavoprotein-like_sf"/>
</dbReference>
<dbReference type="PANTHER" id="PTHR30546:SF23">
    <property type="entry name" value="FLAVOPROTEIN-LIKE PROTEIN YCP4-RELATED"/>
    <property type="match status" value="1"/>
</dbReference>